<evidence type="ECO:0000256" key="4">
    <source>
        <dbReference type="SAM" id="MobiDB-lite"/>
    </source>
</evidence>
<feature type="domain" description="Fork-head" evidence="5">
    <location>
        <begin position="8"/>
        <end position="59"/>
    </location>
</feature>
<dbReference type="GO" id="GO:0005634">
    <property type="term" value="C:nucleus"/>
    <property type="evidence" value="ECO:0007669"/>
    <property type="project" value="UniProtKB-SubCell"/>
</dbReference>
<comment type="caution">
    <text evidence="6">The sequence shown here is derived from an EMBL/GenBank/DDBJ whole genome shotgun (WGS) entry which is preliminary data.</text>
</comment>
<dbReference type="EMBL" id="CAAALY010252218">
    <property type="protein sequence ID" value="VEL36431.1"/>
    <property type="molecule type" value="Genomic_DNA"/>
</dbReference>
<accession>A0A3S5CNZ4</accession>
<dbReference type="OrthoDB" id="5402974at2759"/>
<feature type="compositionally biased region" description="Polar residues" evidence="4">
    <location>
        <begin position="216"/>
        <end position="227"/>
    </location>
</feature>
<keyword evidence="7" id="KW-1185">Reference proteome</keyword>
<keyword evidence="1 3" id="KW-0238">DNA-binding</keyword>
<feature type="DNA-binding region" description="Fork-head" evidence="3">
    <location>
        <begin position="8"/>
        <end position="59"/>
    </location>
</feature>
<dbReference type="GO" id="GO:0030154">
    <property type="term" value="P:cell differentiation"/>
    <property type="evidence" value="ECO:0007669"/>
    <property type="project" value="TreeGrafter"/>
</dbReference>
<dbReference type="GO" id="GO:0000981">
    <property type="term" value="F:DNA-binding transcription factor activity, RNA polymerase II-specific"/>
    <property type="evidence" value="ECO:0007669"/>
    <property type="project" value="TreeGrafter"/>
</dbReference>
<comment type="subcellular location">
    <subcellularLocation>
        <location evidence="3">Nucleus</location>
    </subcellularLocation>
</comment>
<dbReference type="PANTHER" id="PTHR11829">
    <property type="entry name" value="FORKHEAD BOX PROTEIN"/>
    <property type="match status" value="1"/>
</dbReference>
<gene>
    <name evidence="6" type="ORF">PXEA_LOCUS29871</name>
</gene>
<dbReference type="InterPro" id="IPR001766">
    <property type="entry name" value="Fork_head_dom"/>
</dbReference>
<dbReference type="Gene3D" id="1.10.10.10">
    <property type="entry name" value="Winged helix-like DNA-binding domain superfamily/Winged helix DNA-binding domain"/>
    <property type="match status" value="1"/>
</dbReference>
<evidence type="ECO:0000256" key="3">
    <source>
        <dbReference type="PROSITE-ProRule" id="PRU00089"/>
    </source>
</evidence>
<dbReference type="InterPro" id="IPR036388">
    <property type="entry name" value="WH-like_DNA-bd_sf"/>
</dbReference>
<evidence type="ECO:0000256" key="1">
    <source>
        <dbReference type="ARBA" id="ARBA00023125"/>
    </source>
</evidence>
<reference evidence="6" key="1">
    <citation type="submission" date="2018-11" db="EMBL/GenBank/DDBJ databases">
        <authorList>
            <consortium name="Pathogen Informatics"/>
        </authorList>
    </citation>
    <scope>NUCLEOTIDE SEQUENCE</scope>
</reference>
<dbReference type="InterPro" id="IPR030456">
    <property type="entry name" value="TF_fork_head_CS_2"/>
</dbReference>
<dbReference type="InterPro" id="IPR050211">
    <property type="entry name" value="FOX_domain-containing"/>
</dbReference>
<evidence type="ECO:0000259" key="5">
    <source>
        <dbReference type="PROSITE" id="PS50039"/>
    </source>
</evidence>
<feature type="compositionally biased region" description="Low complexity" evidence="4">
    <location>
        <begin position="200"/>
        <end position="211"/>
    </location>
</feature>
<dbReference type="PROSITE" id="PS50039">
    <property type="entry name" value="FORK_HEAD_3"/>
    <property type="match status" value="1"/>
</dbReference>
<sequence length="301" mass="32277">MPFTIRVGWQNSIRHALSFNDCFVKVPRPSGEAGKGAYWTLHPHAIDMFQNGSSMRRNRKFIDEARHRAVAASMTVSTLKTAANGQCLSSQSTDESRIPSSVVTTIPRPKGCRARVSFTSPNDSSGSLALLSTSVSRSVPSASPSRLSSSLSTLYNCSASPTSPTASSSGSLTCTYSSTFQPNPQPPSFPTGTSLPSIIGSSTEEASTGSSRLGLQGSQRPQHTRQSWLKRVVDEYSLKETMATSASSDCGATALEATTLSDPDSSRYLPRRTCEADELASEDAISLGRTSEFSDWWFLHG</sequence>
<dbReference type="SMART" id="SM00339">
    <property type="entry name" value="FH"/>
    <property type="match status" value="1"/>
</dbReference>
<dbReference type="SUPFAM" id="SSF46785">
    <property type="entry name" value="Winged helix' DNA-binding domain"/>
    <property type="match status" value="1"/>
</dbReference>
<evidence type="ECO:0000256" key="2">
    <source>
        <dbReference type="ARBA" id="ARBA00023242"/>
    </source>
</evidence>
<keyword evidence="2 3" id="KW-0539">Nucleus</keyword>
<evidence type="ECO:0000313" key="7">
    <source>
        <dbReference type="Proteomes" id="UP000784294"/>
    </source>
</evidence>
<dbReference type="Pfam" id="PF00250">
    <property type="entry name" value="Forkhead"/>
    <property type="match status" value="1"/>
</dbReference>
<dbReference type="GO" id="GO:0009653">
    <property type="term" value="P:anatomical structure morphogenesis"/>
    <property type="evidence" value="ECO:0007669"/>
    <property type="project" value="TreeGrafter"/>
</dbReference>
<dbReference type="GO" id="GO:0000978">
    <property type="term" value="F:RNA polymerase II cis-regulatory region sequence-specific DNA binding"/>
    <property type="evidence" value="ECO:0007669"/>
    <property type="project" value="TreeGrafter"/>
</dbReference>
<proteinExistence type="predicted"/>
<evidence type="ECO:0000313" key="6">
    <source>
        <dbReference type="EMBL" id="VEL36431.1"/>
    </source>
</evidence>
<protein>
    <recommendedName>
        <fullName evidence="5">Fork-head domain-containing protein</fullName>
    </recommendedName>
</protein>
<dbReference type="PROSITE" id="PS00658">
    <property type="entry name" value="FORK_HEAD_2"/>
    <property type="match status" value="1"/>
</dbReference>
<organism evidence="6 7">
    <name type="scientific">Protopolystoma xenopodis</name>
    <dbReference type="NCBI Taxonomy" id="117903"/>
    <lineage>
        <taxon>Eukaryota</taxon>
        <taxon>Metazoa</taxon>
        <taxon>Spiralia</taxon>
        <taxon>Lophotrochozoa</taxon>
        <taxon>Platyhelminthes</taxon>
        <taxon>Monogenea</taxon>
        <taxon>Polyopisthocotylea</taxon>
        <taxon>Polystomatidea</taxon>
        <taxon>Polystomatidae</taxon>
        <taxon>Protopolystoma</taxon>
    </lineage>
</organism>
<dbReference type="AlphaFoldDB" id="A0A3S5CNZ4"/>
<dbReference type="Proteomes" id="UP000784294">
    <property type="component" value="Unassembled WGS sequence"/>
</dbReference>
<name>A0A3S5CNZ4_9PLAT</name>
<dbReference type="PANTHER" id="PTHR11829:SF343">
    <property type="entry name" value="FORK-HEAD DOMAIN-CONTAINING PROTEIN"/>
    <property type="match status" value="1"/>
</dbReference>
<feature type="region of interest" description="Disordered" evidence="4">
    <location>
        <begin position="177"/>
        <end position="227"/>
    </location>
</feature>
<dbReference type="InterPro" id="IPR036390">
    <property type="entry name" value="WH_DNA-bd_sf"/>
</dbReference>